<dbReference type="GO" id="GO:0016491">
    <property type="term" value="F:oxidoreductase activity"/>
    <property type="evidence" value="ECO:0007669"/>
    <property type="project" value="UniProtKB-KW"/>
</dbReference>
<gene>
    <name evidence="3" type="ORF">MNEG_0117</name>
</gene>
<dbReference type="InterPro" id="IPR036991">
    <property type="entry name" value="Fe_hydrogenase_ssu_sf"/>
</dbReference>
<dbReference type="OrthoDB" id="10253113at2759"/>
<dbReference type="EC" id="1.6.5.3" evidence="3"/>
<feature type="domain" description="Iron hydrogenase small subunit" evidence="2">
    <location>
        <begin position="370"/>
        <end position="429"/>
    </location>
</feature>
<dbReference type="EMBL" id="KK100229">
    <property type="protein sequence ID" value="KIZ07827.1"/>
    <property type="molecule type" value="Genomic_DNA"/>
</dbReference>
<keyword evidence="3" id="KW-0560">Oxidoreductase</keyword>
<reference evidence="3 4" key="1">
    <citation type="journal article" date="2013" name="BMC Genomics">
        <title>Reconstruction of the lipid metabolism for the microalga Monoraphidium neglectum from its genome sequence reveals characteristics suitable for biofuel production.</title>
        <authorList>
            <person name="Bogen C."/>
            <person name="Al-Dilaimi A."/>
            <person name="Albersmeier A."/>
            <person name="Wichmann J."/>
            <person name="Grundmann M."/>
            <person name="Rupp O."/>
            <person name="Lauersen K.J."/>
            <person name="Blifernez-Klassen O."/>
            <person name="Kalinowski J."/>
            <person name="Goesmann A."/>
            <person name="Mussgnug J.H."/>
            <person name="Kruse O."/>
        </authorList>
    </citation>
    <scope>NUCLEOTIDE SEQUENCE [LARGE SCALE GENOMIC DNA]</scope>
    <source>
        <strain evidence="3 4">SAG 48.87</strain>
    </source>
</reference>
<dbReference type="Gene3D" id="3.40.50.1780">
    <property type="match status" value="1"/>
</dbReference>
<evidence type="ECO:0000313" key="3">
    <source>
        <dbReference type="EMBL" id="KIZ07827.1"/>
    </source>
</evidence>
<dbReference type="InterPro" id="IPR004108">
    <property type="entry name" value="Fe_hydrogenase_lsu_C"/>
</dbReference>
<keyword evidence="4" id="KW-1185">Reference proteome</keyword>
<dbReference type="SUPFAM" id="SSF53920">
    <property type="entry name" value="Fe-only hydrogenase"/>
    <property type="match status" value="1"/>
</dbReference>
<dbReference type="PANTHER" id="PTHR11615">
    <property type="entry name" value="NITRATE, FORMATE, IRON DEHYDROGENASE"/>
    <property type="match status" value="1"/>
</dbReference>
<dbReference type="Pfam" id="PF02256">
    <property type="entry name" value="Fe_hyd_SSU"/>
    <property type="match status" value="1"/>
</dbReference>
<dbReference type="STRING" id="145388.A0A0D2N6B7"/>
<dbReference type="AlphaFoldDB" id="A0A0D2N6B7"/>
<dbReference type="InterPro" id="IPR009016">
    <property type="entry name" value="Fe_hydrogenase"/>
</dbReference>
<evidence type="ECO:0000313" key="4">
    <source>
        <dbReference type="Proteomes" id="UP000054498"/>
    </source>
</evidence>
<organism evidence="3 4">
    <name type="scientific">Monoraphidium neglectum</name>
    <dbReference type="NCBI Taxonomy" id="145388"/>
    <lineage>
        <taxon>Eukaryota</taxon>
        <taxon>Viridiplantae</taxon>
        <taxon>Chlorophyta</taxon>
        <taxon>core chlorophytes</taxon>
        <taxon>Chlorophyceae</taxon>
        <taxon>CS clade</taxon>
        <taxon>Sphaeropleales</taxon>
        <taxon>Selenastraceae</taxon>
        <taxon>Monoraphidium</taxon>
    </lineage>
</organism>
<evidence type="ECO:0000256" key="1">
    <source>
        <dbReference type="ARBA" id="ARBA00006596"/>
    </source>
</evidence>
<dbReference type="Pfam" id="PF02906">
    <property type="entry name" value="Fe_hyd_lg_C"/>
    <property type="match status" value="1"/>
</dbReference>
<proteinExistence type="inferred from homology"/>
<dbReference type="Proteomes" id="UP000054498">
    <property type="component" value="Unassembled WGS sequence"/>
</dbReference>
<dbReference type="GeneID" id="25726235"/>
<comment type="similarity">
    <text evidence="1">Belongs to the NARF family.</text>
</comment>
<sequence length="434" mass="46094">MRAAAVSPAAPAADSDISKLPHWQQALLEAGKEDGRKLMVVQTAPAVRVAISETLGLAPGAVTANQMVTALKMLGFDYVFDTLFAADLTIMEEGTELLHRLEAKAAERTAMPATAPEGGHAASSVLPMFTSCCPGWVAMVEKSNPELIPFLSTCKSPQMMMGAVVKGYFSTVAGVQPEDICSVSVMPCVRKQGEADREWFVTDVVAKEACGSTVRDVDHVMTTAELGKILVERGIDLANLPETPYDNPIGDGSGGGLLFGTTGGVMEAALRTVYELVSGDRLERLNFDAARGLDGIKETTVTMHPPEGSPFKVLESEPGAGVTLRIAVANGLGNAKKVIKGVADGSLAYDFIEVMACPGGCIGGGGQPRSTDKTILQKRQAAMYTLDERATLRRCHDNPQITALYEKWLGKPNSHLAHERLHTHYVAGGVEGEK</sequence>
<dbReference type="Gene3D" id="4.10.260.20">
    <property type="entry name" value="Iron hydrogenase, small subunit"/>
    <property type="match status" value="1"/>
</dbReference>
<protein>
    <submittedName>
        <fullName evidence="3">Iron hydrogenase</fullName>
        <ecNumber evidence="3">1.6.5.3</ecNumber>
    </submittedName>
</protein>
<dbReference type="SMR" id="A0A0D2N6B7"/>
<dbReference type="SMART" id="SM00902">
    <property type="entry name" value="Fe_hyd_SSU"/>
    <property type="match status" value="1"/>
</dbReference>
<accession>A0A0D2N6B7</accession>
<dbReference type="Gene3D" id="3.40.950.10">
    <property type="entry name" value="Fe-only Hydrogenase (Larger Subunit), Chain L, domain 3"/>
    <property type="match status" value="1"/>
</dbReference>
<dbReference type="InterPro" id="IPR050340">
    <property type="entry name" value="Cytosolic_Fe-S_CAF"/>
</dbReference>
<evidence type="ECO:0000259" key="2">
    <source>
        <dbReference type="SMART" id="SM00902"/>
    </source>
</evidence>
<dbReference type="RefSeq" id="XP_013906846.1">
    <property type="nucleotide sequence ID" value="XM_014051392.1"/>
</dbReference>
<dbReference type="KEGG" id="mng:MNEG_0117"/>
<name>A0A0D2N6B7_9CHLO</name>
<dbReference type="InterPro" id="IPR003149">
    <property type="entry name" value="Fe_hydrogenase_ssu"/>
</dbReference>